<evidence type="ECO:0000256" key="2">
    <source>
        <dbReference type="SAM" id="SignalP"/>
    </source>
</evidence>
<feature type="signal peptide" evidence="2">
    <location>
        <begin position="1"/>
        <end position="29"/>
    </location>
</feature>
<dbReference type="Proteomes" id="UP000029590">
    <property type="component" value="Unassembled WGS sequence"/>
</dbReference>
<evidence type="ECO:0000256" key="1">
    <source>
        <dbReference type="SAM" id="MobiDB-lite"/>
    </source>
</evidence>
<evidence type="ECO:0000313" key="3">
    <source>
        <dbReference type="EMBL" id="KGC15739.1"/>
    </source>
</evidence>
<feature type="chain" id="PRO_5043576542" evidence="2">
    <location>
        <begin position="30"/>
        <end position="107"/>
    </location>
</feature>
<comment type="caution">
    <text evidence="3">The sequence shown here is derived from an EMBL/GenBank/DDBJ whole genome shotgun (WGS) entry which is preliminary data.</text>
</comment>
<accession>A0AAW3F3C2</accession>
<feature type="compositionally biased region" description="Low complexity" evidence="1">
    <location>
        <begin position="69"/>
        <end position="78"/>
    </location>
</feature>
<keyword evidence="2" id="KW-0732">Signal</keyword>
<feature type="region of interest" description="Disordered" evidence="1">
    <location>
        <begin position="23"/>
        <end position="107"/>
    </location>
</feature>
<feature type="compositionally biased region" description="Gly residues" evidence="1">
    <location>
        <begin position="95"/>
        <end position="107"/>
    </location>
</feature>
<name>A0AAW3F3C2_BURGA</name>
<gene>
    <name evidence="3" type="ORF">DM48_2055</name>
</gene>
<organism evidence="3 4">
    <name type="scientific">Burkholderia gladioli</name>
    <name type="common">Pseudomonas marginata</name>
    <name type="synonym">Phytomonas marginata</name>
    <dbReference type="NCBI Taxonomy" id="28095"/>
    <lineage>
        <taxon>Bacteria</taxon>
        <taxon>Pseudomonadati</taxon>
        <taxon>Pseudomonadota</taxon>
        <taxon>Betaproteobacteria</taxon>
        <taxon>Burkholderiales</taxon>
        <taxon>Burkholderiaceae</taxon>
        <taxon>Burkholderia</taxon>
    </lineage>
</organism>
<evidence type="ECO:0000313" key="4">
    <source>
        <dbReference type="Proteomes" id="UP000029590"/>
    </source>
</evidence>
<dbReference type="RefSeq" id="WP_036055806.1">
    <property type="nucleotide sequence ID" value="NZ_CADEVY010000001.1"/>
</dbReference>
<reference evidence="3 4" key="1">
    <citation type="submission" date="2014-04" db="EMBL/GenBank/DDBJ databases">
        <authorList>
            <person name="Bishop-Lilly K.A."/>
            <person name="Broomall S.M."/>
            <person name="Chain P.S."/>
            <person name="Chertkov O."/>
            <person name="Coyne S.R."/>
            <person name="Daligault H.E."/>
            <person name="Davenport K.W."/>
            <person name="Erkkila T."/>
            <person name="Frey K.G."/>
            <person name="Gibbons H.S."/>
            <person name="Gu W."/>
            <person name="Jaissle J."/>
            <person name="Johnson S.L."/>
            <person name="Koroleva G.I."/>
            <person name="Ladner J.T."/>
            <person name="Lo C.-C."/>
            <person name="Minogue T.D."/>
            <person name="Munk C."/>
            <person name="Palacios G.F."/>
            <person name="Redden C.L."/>
            <person name="Rosenzweig C.N."/>
            <person name="Scholz M.B."/>
            <person name="Teshima H."/>
            <person name="Xu Y."/>
        </authorList>
    </citation>
    <scope>NUCLEOTIDE SEQUENCE [LARGE SCALE GENOMIC DNA]</scope>
    <source>
        <strain evidence="4">gladioli</strain>
    </source>
</reference>
<dbReference type="KEGG" id="bgo:BM43_5710"/>
<proteinExistence type="predicted"/>
<protein>
    <submittedName>
        <fullName evidence="3">Uncharacterized protein</fullName>
    </submittedName>
</protein>
<dbReference type="AlphaFoldDB" id="A0AAW3F3C2"/>
<sequence length="107" mass="10343">MNSRYRAILRIVIAAGAFAAAGAPGAASAQNIAPGVPGRPQLSSGASQPHGESPNAVHETGGAVQPDNRAAGHAGAHRGSPDSRGASPRGSDSRNGGGAGNGDAHGY</sequence>
<dbReference type="EMBL" id="JPGG01000016">
    <property type="protein sequence ID" value="KGC15739.1"/>
    <property type="molecule type" value="Genomic_DNA"/>
</dbReference>